<dbReference type="InterPro" id="IPR036388">
    <property type="entry name" value="WH-like_DNA-bd_sf"/>
</dbReference>
<dbReference type="SUPFAM" id="SSF103657">
    <property type="entry name" value="BAR/IMD domain-like"/>
    <property type="match status" value="2"/>
</dbReference>
<dbReference type="Gene3D" id="1.10.555.10">
    <property type="entry name" value="Rho GTPase activation protein"/>
    <property type="match status" value="1"/>
</dbReference>
<feature type="domain" description="Rho-GAP" evidence="4">
    <location>
        <begin position="564"/>
        <end position="785"/>
    </location>
</feature>
<evidence type="ECO:0000313" key="7">
    <source>
        <dbReference type="Proteomes" id="UP000077266"/>
    </source>
</evidence>
<feature type="domain" description="DEP" evidence="3">
    <location>
        <begin position="306"/>
        <end position="386"/>
    </location>
</feature>
<evidence type="ECO:0000313" key="6">
    <source>
        <dbReference type="EMBL" id="KZV99967.1"/>
    </source>
</evidence>
<dbReference type="PROSITE" id="PS50238">
    <property type="entry name" value="RHOGAP"/>
    <property type="match status" value="1"/>
</dbReference>
<dbReference type="Pfam" id="PF00620">
    <property type="entry name" value="RhoGAP"/>
    <property type="match status" value="1"/>
</dbReference>
<dbReference type="PANTHER" id="PTHR23065">
    <property type="entry name" value="PROLINE-SERINE-THREONINE PHOSPHATASE INTERACTING PROTEIN 1"/>
    <property type="match status" value="1"/>
</dbReference>
<dbReference type="InParanoid" id="A0A165MZ25"/>
<dbReference type="InterPro" id="IPR036390">
    <property type="entry name" value="WH_DNA-bd_sf"/>
</dbReference>
<dbReference type="EMBL" id="KV425904">
    <property type="protein sequence ID" value="KZV99967.1"/>
    <property type="molecule type" value="Genomic_DNA"/>
</dbReference>
<feature type="compositionally biased region" description="Low complexity" evidence="2">
    <location>
        <begin position="918"/>
        <end position="938"/>
    </location>
</feature>
<dbReference type="SMART" id="SM00324">
    <property type="entry name" value="RhoGAP"/>
    <property type="match status" value="1"/>
</dbReference>
<dbReference type="InterPro" id="IPR027267">
    <property type="entry name" value="AH/BAR_dom_sf"/>
</dbReference>
<keyword evidence="7" id="KW-1185">Reference proteome</keyword>
<feature type="compositionally biased region" description="Polar residues" evidence="2">
    <location>
        <begin position="212"/>
        <end position="221"/>
    </location>
</feature>
<dbReference type="GO" id="GO:0007010">
    <property type="term" value="P:cytoskeleton organization"/>
    <property type="evidence" value="ECO:0007669"/>
    <property type="project" value="TreeGrafter"/>
</dbReference>
<dbReference type="OrthoDB" id="2155291at2759"/>
<evidence type="ECO:0000256" key="1">
    <source>
        <dbReference type="PROSITE-ProRule" id="PRU01077"/>
    </source>
</evidence>
<dbReference type="STRING" id="1314781.A0A165MZ25"/>
<dbReference type="GO" id="GO:0000935">
    <property type="term" value="C:division septum"/>
    <property type="evidence" value="ECO:0007669"/>
    <property type="project" value="TreeGrafter"/>
</dbReference>
<dbReference type="SMART" id="SM00055">
    <property type="entry name" value="FCH"/>
    <property type="match status" value="1"/>
</dbReference>
<organism evidence="6 7">
    <name type="scientific">Exidia glandulosa HHB12029</name>
    <dbReference type="NCBI Taxonomy" id="1314781"/>
    <lineage>
        <taxon>Eukaryota</taxon>
        <taxon>Fungi</taxon>
        <taxon>Dikarya</taxon>
        <taxon>Basidiomycota</taxon>
        <taxon>Agaricomycotina</taxon>
        <taxon>Agaricomycetes</taxon>
        <taxon>Auriculariales</taxon>
        <taxon>Exidiaceae</taxon>
        <taxon>Exidia</taxon>
    </lineage>
</organism>
<feature type="compositionally biased region" description="Basic and acidic residues" evidence="2">
    <location>
        <begin position="222"/>
        <end position="247"/>
    </location>
</feature>
<evidence type="ECO:0000259" key="5">
    <source>
        <dbReference type="PROSITE" id="PS51741"/>
    </source>
</evidence>
<evidence type="ECO:0000259" key="3">
    <source>
        <dbReference type="PROSITE" id="PS50186"/>
    </source>
</evidence>
<dbReference type="InterPro" id="IPR001060">
    <property type="entry name" value="FCH_dom"/>
</dbReference>
<dbReference type="SUPFAM" id="SSF48350">
    <property type="entry name" value="GTPase activation domain, GAP"/>
    <property type="match status" value="1"/>
</dbReference>
<dbReference type="GO" id="GO:0005096">
    <property type="term" value="F:GTPase activator activity"/>
    <property type="evidence" value="ECO:0007669"/>
    <property type="project" value="TreeGrafter"/>
</dbReference>
<dbReference type="GO" id="GO:0007264">
    <property type="term" value="P:small GTPase-mediated signal transduction"/>
    <property type="evidence" value="ECO:0007669"/>
    <property type="project" value="TreeGrafter"/>
</dbReference>
<dbReference type="GO" id="GO:0005737">
    <property type="term" value="C:cytoplasm"/>
    <property type="evidence" value="ECO:0007669"/>
    <property type="project" value="TreeGrafter"/>
</dbReference>
<gene>
    <name evidence="6" type="ORF">EXIGLDRAFT_667781</name>
</gene>
<dbReference type="PROSITE" id="PS50186">
    <property type="entry name" value="DEP"/>
    <property type="match status" value="1"/>
</dbReference>
<evidence type="ECO:0000259" key="4">
    <source>
        <dbReference type="PROSITE" id="PS50238"/>
    </source>
</evidence>
<dbReference type="AlphaFoldDB" id="A0A165MZ25"/>
<proteinExistence type="predicted"/>
<dbReference type="InterPro" id="IPR000198">
    <property type="entry name" value="RhoGAP_dom"/>
</dbReference>
<dbReference type="PROSITE" id="PS51741">
    <property type="entry name" value="F_BAR"/>
    <property type="match status" value="1"/>
</dbReference>
<accession>A0A165MZ25</accession>
<feature type="domain" description="F-BAR" evidence="5">
    <location>
        <begin position="8"/>
        <end position="530"/>
    </location>
</feature>
<feature type="compositionally biased region" description="Low complexity" evidence="2">
    <location>
        <begin position="833"/>
        <end position="852"/>
    </location>
</feature>
<evidence type="ECO:0008006" key="8">
    <source>
        <dbReference type="Google" id="ProtNLM"/>
    </source>
</evidence>
<feature type="compositionally biased region" description="Low complexity" evidence="2">
    <location>
        <begin position="946"/>
        <end position="993"/>
    </location>
</feature>
<dbReference type="Gene3D" id="1.20.1270.60">
    <property type="entry name" value="Arfaptin homology (AH) domain/BAR domain"/>
    <property type="match status" value="2"/>
</dbReference>
<dbReference type="InterPro" id="IPR008936">
    <property type="entry name" value="Rho_GTPase_activation_prot"/>
</dbReference>
<dbReference type="InterPro" id="IPR000591">
    <property type="entry name" value="DEP_dom"/>
</dbReference>
<dbReference type="Gene3D" id="1.10.10.10">
    <property type="entry name" value="Winged helix-like DNA-binding domain superfamily/Winged helix DNA-binding domain"/>
    <property type="match status" value="1"/>
</dbReference>
<feature type="compositionally biased region" description="Pro residues" evidence="2">
    <location>
        <begin position="867"/>
        <end position="887"/>
    </location>
</feature>
<feature type="compositionally biased region" description="Pro residues" evidence="2">
    <location>
        <begin position="251"/>
        <end position="271"/>
    </location>
</feature>
<dbReference type="GO" id="GO:0005886">
    <property type="term" value="C:plasma membrane"/>
    <property type="evidence" value="ECO:0007669"/>
    <property type="project" value="TreeGrafter"/>
</dbReference>
<sequence>MPVLSLPLTFANSFWSQDYRKGLQVLYGKLEQGIDENAEIVTFIRARAANEQALGQSLAAPAPSGPRERGFGADEGASLLVTFRALQAESINQGKAHLALAKELDQAVANPFEEWSQAHKSRVQQNRNLLLDGWLQAYEDGVAEVGKLKKTYLNKTRKADEAEDDARFSGLSPSSGDPYTASPKINQTKGVVQRTPSVSERISQRLAELQGKKTSTSPTTEKASDEGSPRIPSKDKGKAVDPAEKAEVPQPHSPLPMSPPPMSPMLPPPRISSPATANVVQPPPLPMLLAGVAMQPQAVSAILLQAQSHLPLRAVRFPIIGEYPDVFTGEEFATWLVENVPAFQGNLDMAEEAAKELCERDNVLRRVGEFGNRFENSQEAFYQFRSKAFDLAGEHATQKGDIVGSPTKPTPMPFSSRIVKRSGTLVNFVSSMMPVNANGEPPHIKARADALEASQAYRTAVRQLDRRRLGLEERIEDTLKTLQKWEGDRLRAVKTVLQQYQSALAVLHPVLKDSIERSTELVGHFRPENDLTALIERYRTGPFRPSPQKFETVAHKVGDVVFGIDLSGWAGEGGWNAVRAGEGPKDTIPPVLRGLLAGMDAAYKRLPNDSERRKTWIYDVPLPATHHLRESINSLPTEAPVPAELLEKYDPPVIASTIKLWLLELEPPLGGWEGWDDVRKIYPNVGADTKPEEVGALAHVDDLKNALYKLPKVHLYVLDALVQHFNALIEGTPDVQEEKDVYMTKLALSVGRTILRPKFESEMAIQDRHPTLFFIDLLKYYNDTIPPTITKKKRESERPIPVKKRTAPIDQRISRSRLSAQGLDPNDLIQTQISHSRSASISRSRAGSTATRPPVPAHPPVLADPAIHPPPPPTPAEEDPNAPPPRPVFAEPKDSEDEPQDLYISPPTPQRATSPQLAGSGPASPAPDATTPTAADGDQVIAAGTPSLSRSGSAGLSGPRGPRLATKGPRAPLSPSASSLSRPSHSRNASSVSLTDRPVSPADPREYTPKGKKVGRAPAGAFSRRTMASDAEDEVVDK</sequence>
<dbReference type="FunCoup" id="A0A165MZ25">
    <property type="interactions" value="19"/>
</dbReference>
<dbReference type="Pfam" id="PF00611">
    <property type="entry name" value="FCH"/>
    <property type="match status" value="1"/>
</dbReference>
<dbReference type="Proteomes" id="UP000077266">
    <property type="component" value="Unassembled WGS sequence"/>
</dbReference>
<evidence type="ECO:0000256" key="2">
    <source>
        <dbReference type="SAM" id="MobiDB-lite"/>
    </source>
</evidence>
<feature type="compositionally biased region" description="Polar residues" evidence="2">
    <location>
        <begin position="171"/>
        <end position="201"/>
    </location>
</feature>
<name>A0A165MZ25_EXIGL</name>
<keyword evidence="1" id="KW-0175">Coiled coil</keyword>
<dbReference type="PANTHER" id="PTHR23065:SF17">
    <property type="entry name" value="RHO-GTPASE-ACTIVATING PROTEIN RGD2"/>
    <property type="match status" value="1"/>
</dbReference>
<feature type="region of interest" description="Disordered" evidence="2">
    <location>
        <begin position="157"/>
        <end position="278"/>
    </location>
</feature>
<feature type="region of interest" description="Disordered" evidence="2">
    <location>
        <begin position="789"/>
        <end position="1038"/>
    </location>
</feature>
<reference evidence="6 7" key="1">
    <citation type="journal article" date="2016" name="Mol. Biol. Evol.">
        <title>Comparative Genomics of Early-Diverging Mushroom-Forming Fungi Provides Insights into the Origins of Lignocellulose Decay Capabilities.</title>
        <authorList>
            <person name="Nagy L.G."/>
            <person name="Riley R."/>
            <person name="Tritt A."/>
            <person name="Adam C."/>
            <person name="Daum C."/>
            <person name="Floudas D."/>
            <person name="Sun H."/>
            <person name="Yadav J.S."/>
            <person name="Pangilinan J."/>
            <person name="Larsson K.H."/>
            <person name="Matsuura K."/>
            <person name="Barry K."/>
            <person name="Labutti K."/>
            <person name="Kuo R."/>
            <person name="Ohm R.A."/>
            <person name="Bhattacharya S.S."/>
            <person name="Shirouzu T."/>
            <person name="Yoshinaga Y."/>
            <person name="Martin F.M."/>
            <person name="Grigoriev I.V."/>
            <person name="Hibbett D.S."/>
        </authorList>
    </citation>
    <scope>NUCLEOTIDE SEQUENCE [LARGE SCALE GENOMIC DNA]</scope>
    <source>
        <strain evidence="6 7">HHB12029</strain>
    </source>
</reference>
<dbReference type="SUPFAM" id="SSF46785">
    <property type="entry name" value="Winged helix' DNA-binding domain"/>
    <property type="match status" value="1"/>
</dbReference>
<dbReference type="InterPro" id="IPR031160">
    <property type="entry name" value="F_BAR_dom"/>
</dbReference>
<protein>
    <recommendedName>
        <fullName evidence="8">Rho-GAP domain-containing protein</fullName>
    </recommendedName>
</protein>